<dbReference type="AlphaFoldDB" id="D8LGI3"/>
<evidence type="ECO:0000256" key="1">
    <source>
        <dbReference type="SAM" id="MobiDB-lite"/>
    </source>
</evidence>
<feature type="compositionally biased region" description="Basic and acidic residues" evidence="1">
    <location>
        <begin position="55"/>
        <end position="69"/>
    </location>
</feature>
<reference evidence="2 3" key="1">
    <citation type="journal article" date="2010" name="Nature">
        <title>The Ectocarpus genome and the independent evolution of multicellularity in brown algae.</title>
        <authorList>
            <person name="Cock J.M."/>
            <person name="Sterck L."/>
            <person name="Rouze P."/>
            <person name="Scornet D."/>
            <person name="Allen A.E."/>
            <person name="Amoutzias G."/>
            <person name="Anthouard V."/>
            <person name="Artiguenave F."/>
            <person name="Aury J.M."/>
            <person name="Badger J.H."/>
            <person name="Beszteri B."/>
            <person name="Billiau K."/>
            <person name="Bonnet E."/>
            <person name="Bothwell J.H."/>
            <person name="Bowler C."/>
            <person name="Boyen C."/>
            <person name="Brownlee C."/>
            <person name="Carrano C.J."/>
            <person name="Charrier B."/>
            <person name="Cho G.Y."/>
            <person name="Coelho S.M."/>
            <person name="Collen J."/>
            <person name="Corre E."/>
            <person name="Da Silva C."/>
            <person name="Delage L."/>
            <person name="Delaroque N."/>
            <person name="Dittami S.M."/>
            <person name="Doulbeau S."/>
            <person name="Elias M."/>
            <person name="Farnham G."/>
            <person name="Gachon C.M."/>
            <person name="Gschloessl B."/>
            <person name="Heesch S."/>
            <person name="Jabbari K."/>
            <person name="Jubin C."/>
            <person name="Kawai H."/>
            <person name="Kimura K."/>
            <person name="Kloareg B."/>
            <person name="Kupper F.C."/>
            <person name="Lang D."/>
            <person name="Le Bail A."/>
            <person name="Leblanc C."/>
            <person name="Lerouge P."/>
            <person name="Lohr M."/>
            <person name="Lopez P.J."/>
            <person name="Martens C."/>
            <person name="Maumus F."/>
            <person name="Michel G."/>
            <person name="Miranda-Saavedra D."/>
            <person name="Morales J."/>
            <person name="Moreau H."/>
            <person name="Motomura T."/>
            <person name="Nagasato C."/>
            <person name="Napoli C.A."/>
            <person name="Nelson D.R."/>
            <person name="Nyvall-Collen P."/>
            <person name="Peters A.F."/>
            <person name="Pommier C."/>
            <person name="Potin P."/>
            <person name="Poulain J."/>
            <person name="Quesneville H."/>
            <person name="Read B."/>
            <person name="Rensing S.A."/>
            <person name="Ritter A."/>
            <person name="Rousvoal S."/>
            <person name="Samanta M."/>
            <person name="Samson G."/>
            <person name="Schroeder D.C."/>
            <person name="Segurens B."/>
            <person name="Strittmatter M."/>
            <person name="Tonon T."/>
            <person name="Tregear J.W."/>
            <person name="Valentin K."/>
            <person name="von Dassow P."/>
            <person name="Yamagishi T."/>
            <person name="Van de Peer Y."/>
            <person name="Wincker P."/>
        </authorList>
    </citation>
    <scope>NUCLEOTIDE SEQUENCE [LARGE SCALE GENOMIC DNA]</scope>
    <source>
        <strain evidence="3">Ec32 / CCAP1310/4</strain>
    </source>
</reference>
<keyword evidence="3" id="KW-1185">Reference proteome</keyword>
<name>D8LGI3_ECTSI</name>
<dbReference type="Gene3D" id="3.10.450.50">
    <property type="match status" value="1"/>
</dbReference>
<dbReference type="SUPFAM" id="SSF54427">
    <property type="entry name" value="NTF2-like"/>
    <property type="match status" value="1"/>
</dbReference>
<dbReference type="EMBL" id="FN649729">
    <property type="protein sequence ID" value="CBN79040.1"/>
    <property type="molecule type" value="Genomic_DNA"/>
</dbReference>
<dbReference type="InterPro" id="IPR032710">
    <property type="entry name" value="NTF2-like_dom_sf"/>
</dbReference>
<evidence type="ECO:0000313" key="2">
    <source>
        <dbReference type="EMBL" id="CBN79040.1"/>
    </source>
</evidence>
<dbReference type="PANTHER" id="PTHR31094:SF2">
    <property type="entry name" value="RIKEN CDNA 2310061I04 GENE"/>
    <property type="match status" value="1"/>
</dbReference>
<proteinExistence type="predicted"/>
<feature type="region of interest" description="Disordered" evidence="1">
    <location>
        <begin position="292"/>
        <end position="323"/>
    </location>
</feature>
<organism evidence="2 3">
    <name type="scientific">Ectocarpus siliculosus</name>
    <name type="common">Brown alga</name>
    <name type="synonym">Conferva siliculosa</name>
    <dbReference type="NCBI Taxonomy" id="2880"/>
    <lineage>
        <taxon>Eukaryota</taxon>
        <taxon>Sar</taxon>
        <taxon>Stramenopiles</taxon>
        <taxon>Ochrophyta</taxon>
        <taxon>PX clade</taxon>
        <taxon>Phaeophyceae</taxon>
        <taxon>Ectocarpales</taxon>
        <taxon>Ectocarpaceae</taxon>
        <taxon>Ectocarpus</taxon>
    </lineage>
</organism>
<dbReference type="InParanoid" id="D8LGI3"/>
<dbReference type="Pfam" id="PF10184">
    <property type="entry name" value="DUF2358"/>
    <property type="match status" value="1"/>
</dbReference>
<protein>
    <submittedName>
        <fullName evidence="2">Uncharacterized protein</fullName>
    </submittedName>
</protein>
<dbReference type="OrthoDB" id="44820at2759"/>
<evidence type="ECO:0000313" key="3">
    <source>
        <dbReference type="Proteomes" id="UP000002630"/>
    </source>
</evidence>
<sequence length="425" mass="45337">MSTMSPAAEGTEASAATQARGAADLVSSASGAQLASSLIFPSITRQPRPGIIARDGTEDLGMRERDDGKSPDFEVNLGKVISTLREDYPRIFFDPPAFDIFTEEIELRDPTGVAFRGISNYKRVFATLRFFRQTFMNDATTTFRLTYDWSKQQVRVTWNVVLQLKARQRPIYVDGISAYHINSDGLAYRHDLETVVVNGRAVEPPFAYAWINLPAWVSRGAVAKPAGAGAALPTPHAVVGGAPTQLFEQQQQGEADDAAVGAMFDAARTDSELRGDYMQALSTVLMMDTDGVAESGGGEGAAAGATPDGDGSGEDGAAAAAAAAAANQKRARAEKEKKNNAGGWFGSKGAELACETSWDCTGGMVCCDFVLLKVCCSNGIRQPKFGELIPSLVPIPGRGRNENDNPKRIPPAGGRSRPPQRPGTW</sequence>
<dbReference type="EMBL" id="FN648201">
    <property type="protein sequence ID" value="CBN79040.1"/>
    <property type="molecule type" value="Genomic_DNA"/>
</dbReference>
<feature type="region of interest" description="Disordered" evidence="1">
    <location>
        <begin position="394"/>
        <end position="425"/>
    </location>
</feature>
<dbReference type="InterPro" id="IPR018790">
    <property type="entry name" value="DUF2358"/>
</dbReference>
<feature type="region of interest" description="Disordered" evidence="1">
    <location>
        <begin position="49"/>
        <end position="69"/>
    </location>
</feature>
<accession>D8LGI3</accession>
<dbReference type="Proteomes" id="UP000002630">
    <property type="component" value="Linkage Group LG04"/>
</dbReference>
<gene>
    <name evidence="2" type="ORF">Esi_0168_0017</name>
</gene>
<dbReference type="PANTHER" id="PTHR31094">
    <property type="entry name" value="RIKEN CDNA 2310061I04 GENE"/>
    <property type="match status" value="1"/>
</dbReference>
<dbReference type="eggNOG" id="ENOG502S4H3">
    <property type="taxonomic scope" value="Eukaryota"/>
</dbReference>